<dbReference type="EMBL" id="FMJE01000005">
    <property type="protein sequence ID" value="SCM82322.1"/>
    <property type="molecule type" value="Genomic_DNA"/>
</dbReference>
<evidence type="ECO:0000256" key="3">
    <source>
        <dbReference type="ARBA" id="ARBA00022741"/>
    </source>
</evidence>
<dbReference type="GO" id="GO:0044208">
    <property type="term" value="P:'de novo' AMP biosynthetic process"/>
    <property type="evidence" value="ECO:0007669"/>
    <property type="project" value="UniProtKB-UniRule"/>
</dbReference>
<keyword evidence="3 7" id="KW-0547">Nucleotide-binding</keyword>
<evidence type="ECO:0000256" key="1">
    <source>
        <dbReference type="ARBA" id="ARBA00022598"/>
    </source>
</evidence>
<name>A0A212LXR7_9FIRM</name>
<evidence type="ECO:0000256" key="2">
    <source>
        <dbReference type="ARBA" id="ARBA00022723"/>
    </source>
</evidence>
<comment type="catalytic activity">
    <reaction evidence="7">
        <text>IMP + L-aspartate + GTP = N(6)-(1,2-dicarboxyethyl)-AMP + GDP + phosphate + 2 H(+)</text>
        <dbReference type="Rhea" id="RHEA:15753"/>
        <dbReference type="ChEBI" id="CHEBI:15378"/>
        <dbReference type="ChEBI" id="CHEBI:29991"/>
        <dbReference type="ChEBI" id="CHEBI:37565"/>
        <dbReference type="ChEBI" id="CHEBI:43474"/>
        <dbReference type="ChEBI" id="CHEBI:57567"/>
        <dbReference type="ChEBI" id="CHEBI:58053"/>
        <dbReference type="ChEBI" id="CHEBI:58189"/>
        <dbReference type="EC" id="6.3.4.4"/>
    </reaction>
</comment>
<feature type="binding site" description="in other chain" evidence="7">
    <location>
        <begin position="40"/>
        <end position="43"/>
    </location>
    <ligand>
        <name>IMP</name>
        <dbReference type="ChEBI" id="CHEBI:58053"/>
        <note>ligand shared between dimeric partners</note>
    </ligand>
</feature>
<feature type="binding site" evidence="7">
    <location>
        <begin position="42"/>
        <end position="44"/>
    </location>
    <ligand>
        <name>GTP</name>
        <dbReference type="ChEBI" id="CHEBI:37565"/>
    </ligand>
</feature>
<evidence type="ECO:0000256" key="6">
    <source>
        <dbReference type="ARBA" id="ARBA00023134"/>
    </source>
</evidence>
<gene>
    <name evidence="7" type="primary">purA</name>
    <name evidence="8" type="ORF">KL86SPO_50093</name>
</gene>
<dbReference type="SMART" id="SM00788">
    <property type="entry name" value="Adenylsucc_synt"/>
    <property type="match status" value="1"/>
</dbReference>
<feature type="active site" description="Proton donor" evidence="7">
    <location>
        <position position="43"/>
    </location>
</feature>
<dbReference type="HAMAP" id="MF_00011">
    <property type="entry name" value="Adenylosucc_synth"/>
    <property type="match status" value="1"/>
</dbReference>
<comment type="subcellular location">
    <subcellularLocation>
        <location evidence="7">Cytoplasm</location>
    </subcellularLocation>
</comment>
<evidence type="ECO:0000256" key="4">
    <source>
        <dbReference type="ARBA" id="ARBA00022755"/>
    </source>
</evidence>
<keyword evidence="1 7" id="KW-0436">Ligase</keyword>
<feature type="binding site" evidence="7">
    <location>
        <begin position="342"/>
        <end position="344"/>
    </location>
    <ligand>
        <name>GTP</name>
        <dbReference type="ChEBI" id="CHEBI:37565"/>
    </ligand>
</feature>
<dbReference type="InterPro" id="IPR042110">
    <property type="entry name" value="Adenylosuccinate_synth_dom2"/>
</dbReference>
<feature type="binding site" evidence="7">
    <location>
        <position position="276"/>
    </location>
    <ligand>
        <name>GTP</name>
        <dbReference type="ChEBI" id="CHEBI:37565"/>
    </ligand>
</feature>
<comment type="similarity">
    <text evidence="7">Belongs to the adenylosuccinate synthetase family.</text>
</comment>
<feature type="binding site" evidence="7">
    <location>
        <position position="140"/>
    </location>
    <ligand>
        <name>IMP</name>
        <dbReference type="ChEBI" id="CHEBI:58053"/>
        <note>ligand shared between dimeric partners</note>
    </ligand>
</feature>
<dbReference type="RefSeq" id="WP_288185007.1">
    <property type="nucleotide sequence ID" value="NZ_LT608335.1"/>
</dbReference>
<dbReference type="InterPro" id="IPR042109">
    <property type="entry name" value="Adenylosuccinate_synth_dom1"/>
</dbReference>
<feature type="binding site" description="in other chain" evidence="7">
    <location>
        <position position="181"/>
    </location>
    <ligand>
        <name>IMP</name>
        <dbReference type="ChEBI" id="CHEBI:58053"/>
        <note>ligand shared between dimeric partners</note>
    </ligand>
</feature>
<organism evidence="8">
    <name type="scientific">uncultured Sporomusa sp</name>
    <dbReference type="NCBI Taxonomy" id="307249"/>
    <lineage>
        <taxon>Bacteria</taxon>
        <taxon>Bacillati</taxon>
        <taxon>Bacillota</taxon>
        <taxon>Negativicutes</taxon>
        <taxon>Selenomonadales</taxon>
        <taxon>Sporomusaceae</taxon>
        <taxon>Sporomusa</taxon>
        <taxon>environmental samples</taxon>
    </lineage>
</organism>
<dbReference type="InterPro" id="IPR001114">
    <property type="entry name" value="Adenylosuccinate_synthetase"/>
</dbReference>
<accession>A0A212LXR7</accession>
<comment type="cofactor">
    <cofactor evidence="7">
        <name>Mg(2+)</name>
        <dbReference type="ChEBI" id="CHEBI:18420"/>
    </cofactor>
    <text evidence="7">Binds 1 Mg(2+) ion per subunit.</text>
</comment>
<feature type="binding site" description="in other chain" evidence="7">
    <location>
        <position position="197"/>
    </location>
    <ligand>
        <name>IMP</name>
        <dbReference type="ChEBI" id="CHEBI:58053"/>
        <note>ligand shared between dimeric partners</note>
    </ligand>
</feature>
<dbReference type="GO" id="GO:0005737">
    <property type="term" value="C:cytoplasm"/>
    <property type="evidence" value="ECO:0007669"/>
    <property type="project" value="UniProtKB-SubCell"/>
</dbReference>
<keyword evidence="6 7" id="KW-0342">GTP-binding</keyword>
<keyword evidence="7" id="KW-0963">Cytoplasm</keyword>
<evidence type="ECO:0000256" key="5">
    <source>
        <dbReference type="ARBA" id="ARBA00022842"/>
    </source>
</evidence>
<dbReference type="Gene3D" id="1.10.300.10">
    <property type="entry name" value="Adenylosuccinate Synthetase, subunit A, domain 2"/>
    <property type="match status" value="1"/>
</dbReference>
<keyword evidence="4 7" id="KW-0658">Purine biosynthesis</keyword>
<dbReference type="Gene3D" id="3.40.440.10">
    <property type="entry name" value="Adenylosuccinate Synthetase, subunit A, domain 1"/>
    <property type="match status" value="2"/>
</dbReference>
<dbReference type="Pfam" id="PF00709">
    <property type="entry name" value="Adenylsucc_synt"/>
    <property type="match status" value="2"/>
</dbReference>
<evidence type="ECO:0000313" key="8">
    <source>
        <dbReference type="EMBL" id="SCM82322.1"/>
    </source>
</evidence>
<comment type="pathway">
    <text evidence="7">Purine metabolism; AMP biosynthesis via de novo pathway; AMP from IMP: step 1/2.</text>
</comment>
<dbReference type="InterPro" id="IPR027417">
    <property type="entry name" value="P-loop_NTPase"/>
</dbReference>
<dbReference type="PANTHER" id="PTHR11846:SF0">
    <property type="entry name" value="ADENYLOSUCCINATE SYNTHETASE"/>
    <property type="match status" value="1"/>
</dbReference>
<comment type="caution">
    <text evidence="7">Lacks conserved residue(s) required for the propagation of feature annotation.</text>
</comment>
<keyword evidence="5 7" id="KW-0460">Magnesium</keyword>
<comment type="function">
    <text evidence="7">Plays an important role in the de novo pathway of purine nucleotide biosynthesis. Catalyzes the first committed step in the biosynthesis of AMP from IMP.</text>
</comment>
<protein>
    <recommendedName>
        <fullName evidence="7">Adenylosuccinate synthetase</fullName>
        <shortName evidence="7">AMPSase</shortName>
        <shortName evidence="7">AdSS</shortName>
        <ecNumber evidence="7">6.3.4.4</ecNumber>
    </recommendedName>
    <alternativeName>
        <fullName evidence="7">IMP--aspartate ligase</fullName>
    </alternativeName>
</protein>
<evidence type="ECO:0000256" key="7">
    <source>
        <dbReference type="HAMAP-Rule" id="MF_00011"/>
    </source>
</evidence>
<keyword evidence="2 7" id="KW-0479">Metal-binding</keyword>
<dbReference type="GO" id="GO:0046040">
    <property type="term" value="P:IMP metabolic process"/>
    <property type="evidence" value="ECO:0007669"/>
    <property type="project" value="TreeGrafter"/>
</dbReference>
<dbReference type="AlphaFoldDB" id="A0A212LXR7"/>
<dbReference type="EC" id="6.3.4.4" evidence="7"/>
<dbReference type="InterPro" id="IPR042111">
    <property type="entry name" value="Adenylosuccinate_synth_dom3"/>
</dbReference>
<feature type="binding site" evidence="7">
    <location>
        <begin position="270"/>
        <end position="276"/>
    </location>
    <ligand>
        <name>substrate</name>
    </ligand>
</feature>
<feature type="binding site" evidence="7">
    <location>
        <begin position="302"/>
        <end position="304"/>
    </location>
    <ligand>
        <name>GTP</name>
        <dbReference type="ChEBI" id="CHEBI:37565"/>
    </ligand>
</feature>
<feature type="binding site" description="in other chain" evidence="7">
    <location>
        <position position="274"/>
    </location>
    <ligand>
        <name>IMP</name>
        <dbReference type="ChEBI" id="CHEBI:58053"/>
        <note>ligand shared between dimeric partners</note>
    </ligand>
</feature>
<dbReference type="SUPFAM" id="SSF52540">
    <property type="entry name" value="P-loop containing nucleoside triphosphate hydrolases"/>
    <property type="match status" value="1"/>
</dbReference>
<dbReference type="Gene3D" id="3.90.170.10">
    <property type="entry name" value="Adenylosuccinate Synthetase, subunit A, domain 3"/>
    <property type="match status" value="2"/>
</dbReference>
<dbReference type="PANTHER" id="PTHR11846">
    <property type="entry name" value="ADENYLOSUCCINATE SYNTHETASE"/>
    <property type="match status" value="1"/>
</dbReference>
<reference evidence="8" key="1">
    <citation type="submission" date="2016-08" db="EMBL/GenBank/DDBJ databases">
        <authorList>
            <person name="Seilhamer J.J."/>
        </authorList>
    </citation>
    <scope>NUCLEOTIDE SEQUENCE</scope>
    <source>
        <strain evidence="8">86</strain>
    </source>
</reference>
<dbReference type="GO" id="GO:0000287">
    <property type="term" value="F:magnesium ion binding"/>
    <property type="evidence" value="ECO:0007669"/>
    <property type="project" value="UniProtKB-UniRule"/>
</dbReference>
<feature type="binding site" description="in other chain" evidence="7">
    <location>
        <position position="126"/>
    </location>
    <ligand>
        <name>IMP</name>
        <dbReference type="ChEBI" id="CHEBI:58053"/>
        <note>ligand shared between dimeric partners</note>
    </ligand>
</feature>
<dbReference type="GO" id="GO:0005525">
    <property type="term" value="F:GTP binding"/>
    <property type="evidence" value="ECO:0007669"/>
    <property type="project" value="UniProtKB-UniRule"/>
</dbReference>
<feature type="binding site" evidence="7">
    <location>
        <position position="42"/>
    </location>
    <ligand>
        <name>Mg(2+)</name>
        <dbReference type="ChEBI" id="CHEBI:18420"/>
    </ligand>
</feature>
<sequence>MGKVSVVLGGQLGSEGKGKIAGYLALKDGFDYSINNFYPNAGHTWVDDTSKVVVHQLPIALVNTNIKLVIGPAAAIFLTQLLSEIIKYEQIYKISQRLYIHPRAAVVLDKHIEQEKVANLARVASTLTGGAAAITEKLLRSTDVRLARDFEALKPYTQRPTEEIILDALQNGKKVLVEGAQGFELDINYGFEYPYCTSRQTHTTQVIADCGIPYNEVDRVYAVIRTYPIRVGNREEGTSGQWPSTELTWSKVEERGGWSRNELKINEKTTTTKRNRRVFDFDYERLKKMVQINQPTDICLNHVDYLDKSDHGVRDFNLLSAKAQTMIKKIEKEIDVKVSLIGTGPNNQDIIDLR</sequence>
<dbReference type="UniPathway" id="UPA00075">
    <property type="reaction ID" value="UER00335"/>
</dbReference>
<dbReference type="GO" id="GO:0004019">
    <property type="term" value="F:adenylosuccinate synthase activity"/>
    <property type="evidence" value="ECO:0007669"/>
    <property type="project" value="UniProtKB-UniRule"/>
</dbReference>
<proteinExistence type="inferred from homology"/>
<comment type="subunit">
    <text evidence="7">Homodimer.</text>
</comment>